<evidence type="ECO:0000313" key="3">
    <source>
        <dbReference type="Proteomes" id="UP000001064"/>
    </source>
</evidence>
<reference evidence="3" key="1">
    <citation type="journal article" date="2011" name="Genome Biol.">
        <title>Comparative genomics of the social amoebae Dictyostelium discoideum and Dictyostelium purpureum.</title>
        <authorList>
            <consortium name="US DOE Joint Genome Institute (JGI-PGF)"/>
            <person name="Sucgang R."/>
            <person name="Kuo A."/>
            <person name="Tian X."/>
            <person name="Salerno W."/>
            <person name="Parikh A."/>
            <person name="Feasley C.L."/>
            <person name="Dalin E."/>
            <person name="Tu H."/>
            <person name="Huang E."/>
            <person name="Barry K."/>
            <person name="Lindquist E."/>
            <person name="Shapiro H."/>
            <person name="Bruce D."/>
            <person name="Schmutz J."/>
            <person name="Salamov A."/>
            <person name="Fey P."/>
            <person name="Gaudet P."/>
            <person name="Anjard C."/>
            <person name="Babu M.M."/>
            <person name="Basu S."/>
            <person name="Bushmanova Y."/>
            <person name="van der Wel H."/>
            <person name="Katoh-Kurasawa M."/>
            <person name="Dinh C."/>
            <person name="Coutinho P.M."/>
            <person name="Saito T."/>
            <person name="Elias M."/>
            <person name="Schaap P."/>
            <person name="Kay R.R."/>
            <person name="Henrissat B."/>
            <person name="Eichinger L."/>
            <person name="Rivero F."/>
            <person name="Putnam N.H."/>
            <person name="West C.M."/>
            <person name="Loomis W.F."/>
            <person name="Chisholm R.L."/>
            <person name="Shaulsky G."/>
            <person name="Strassmann J.E."/>
            <person name="Queller D.C."/>
            <person name="Kuspa A."/>
            <person name="Grigoriev I.V."/>
        </authorList>
    </citation>
    <scope>NUCLEOTIDE SEQUENCE [LARGE SCALE GENOMIC DNA]</scope>
    <source>
        <strain evidence="3">QSDP1</strain>
    </source>
</reference>
<feature type="region of interest" description="Disordered" evidence="1">
    <location>
        <begin position="38"/>
        <end position="60"/>
    </location>
</feature>
<dbReference type="AlphaFoldDB" id="F0ZZM1"/>
<dbReference type="InParanoid" id="F0ZZM1"/>
<proteinExistence type="predicted"/>
<name>F0ZZM1_DICPU</name>
<gene>
    <name evidence="2" type="ORF">DICPUDRAFT_157632</name>
</gene>
<dbReference type="EMBL" id="GL871315">
    <property type="protein sequence ID" value="EGC30601.1"/>
    <property type="molecule type" value="Genomic_DNA"/>
</dbReference>
<feature type="compositionally biased region" description="Basic residues" evidence="1">
    <location>
        <begin position="45"/>
        <end position="60"/>
    </location>
</feature>
<evidence type="ECO:0000313" key="2">
    <source>
        <dbReference type="EMBL" id="EGC30601.1"/>
    </source>
</evidence>
<sequence>MVPPPFPPQRARKRGARIRPGEEILYIDPVSAENTVERLTEGKKKVVHKKPPPRKANKRN</sequence>
<keyword evidence="3" id="KW-1185">Reference proteome</keyword>
<evidence type="ECO:0000256" key="1">
    <source>
        <dbReference type="SAM" id="MobiDB-lite"/>
    </source>
</evidence>
<organism evidence="2 3">
    <name type="scientific">Dictyostelium purpureum</name>
    <name type="common">Slime mold</name>
    <dbReference type="NCBI Taxonomy" id="5786"/>
    <lineage>
        <taxon>Eukaryota</taxon>
        <taxon>Amoebozoa</taxon>
        <taxon>Evosea</taxon>
        <taxon>Eumycetozoa</taxon>
        <taxon>Dictyostelia</taxon>
        <taxon>Dictyosteliales</taxon>
        <taxon>Dictyosteliaceae</taxon>
        <taxon>Dictyostelium</taxon>
    </lineage>
</organism>
<accession>F0ZZM1</accession>
<dbReference type="Proteomes" id="UP000001064">
    <property type="component" value="Unassembled WGS sequence"/>
</dbReference>
<dbReference type="KEGG" id="dpp:DICPUDRAFT_157632"/>
<dbReference type="RefSeq" id="XP_003292865.1">
    <property type="nucleotide sequence ID" value="XM_003292817.1"/>
</dbReference>
<protein>
    <submittedName>
        <fullName evidence="2">Uncharacterized protein</fullName>
    </submittedName>
</protein>
<dbReference type="GeneID" id="10509045"/>
<dbReference type="VEuPathDB" id="AmoebaDB:DICPUDRAFT_157632"/>